<evidence type="ECO:0000313" key="2">
    <source>
        <dbReference type="EMBL" id="RPJ68302.1"/>
    </source>
</evidence>
<sequence length="360" mass="39427">MKTSPQSQQGFILVAAIWVMAILVLMVGAFALWVENSLNTAVSQNQKTQMALHNASTKAILLYITATQSATPGGITTPAPTSTGGGEVSISLEEFFANVPVDDLGAKQVTVSGNELKVDSTVYSGVADTRFSIQDLSGLIPLNSRSPVHSESLLAHLDVEPALRSRLSTILLDYLDIDDGLRPNGAEAFQYTQGGLAPPANAGLLSRQELVRVLDWQGVEPLWKNDDLLSVTAALQSTHYNVNAVPALVAQIAFGLSEQDAQLLIEERKEKSYLNINEIVQRTGLNLYPYFDTIRLTPSRDLRLSFWYPDARLKREIDVHFLSVTNAGDSPWIISRDIVVPISESEAIVEPRQPQTDLFR</sequence>
<dbReference type="OrthoDB" id="6381285at2"/>
<name>A0A3N5Y366_9ALTE</name>
<evidence type="ECO:0008006" key="4">
    <source>
        <dbReference type="Google" id="ProtNLM"/>
    </source>
</evidence>
<dbReference type="InterPro" id="IPR005628">
    <property type="entry name" value="GspK"/>
</dbReference>
<dbReference type="GO" id="GO:0009306">
    <property type="term" value="P:protein secretion"/>
    <property type="evidence" value="ECO:0007669"/>
    <property type="project" value="InterPro"/>
</dbReference>
<organism evidence="2 3">
    <name type="scientific">Alteromonas sediminis</name>
    <dbReference type="NCBI Taxonomy" id="2259342"/>
    <lineage>
        <taxon>Bacteria</taxon>
        <taxon>Pseudomonadati</taxon>
        <taxon>Pseudomonadota</taxon>
        <taxon>Gammaproteobacteria</taxon>
        <taxon>Alteromonadales</taxon>
        <taxon>Alteromonadaceae</taxon>
        <taxon>Alteromonas/Salinimonas group</taxon>
        <taxon>Alteromonas</taxon>
    </lineage>
</organism>
<proteinExistence type="predicted"/>
<protein>
    <recommendedName>
        <fullName evidence="4">General secretion pathway protein GspK</fullName>
    </recommendedName>
</protein>
<keyword evidence="3" id="KW-1185">Reference proteome</keyword>
<dbReference type="EMBL" id="RPOK01000001">
    <property type="protein sequence ID" value="RPJ68302.1"/>
    <property type="molecule type" value="Genomic_DNA"/>
</dbReference>
<dbReference type="Gene3D" id="1.10.40.60">
    <property type="entry name" value="EpsJ-like"/>
    <property type="match status" value="2"/>
</dbReference>
<evidence type="ECO:0000313" key="3">
    <source>
        <dbReference type="Proteomes" id="UP000275281"/>
    </source>
</evidence>
<gene>
    <name evidence="2" type="ORF">DRW07_02530</name>
</gene>
<dbReference type="PANTHER" id="PTHR38831">
    <property type="entry name" value="TYPE II SECRETION SYSTEM PROTEIN K"/>
    <property type="match status" value="1"/>
</dbReference>
<dbReference type="GO" id="GO:0016020">
    <property type="term" value="C:membrane"/>
    <property type="evidence" value="ECO:0007669"/>
    <property type="project" value="InterPro"/>
</dbReference>
<keyword evidence="1" id="KW-0812">Transmembrane</keyword>
<dbReference type="PANTHER" id="PTHR38831:SF2">
    <property type="entry name" value="TYPE II SECRETION SYSTEM PROTEIN K"/>
    <property type="match status" value="1"/>
</dbReference>
<dbReference type="InterPro" id="IPR038072">
    <property type="entry name" value="GspK_central_sf"/>
</dbReference>
<dbReference type="AlphaFoldDB" id="A0A3N5Y366"/>
<evidence type="ECO:0000256" key="1">
    <source>
        <dbReference type="SAM" id="Phobius"/>
    </source>
</evidence>
<accession>A0A3N5Y366</accession>
<feature type="transmembrane region" description="Helical" evidence="1">
    <location>
        <begin position="12"/>
        <end position="34"/>
    </location>
</feature>
<dbReference type="RefSeq" id="WP_124026303.1">
    <property type="nucleotide sequence ID" value="NZ_JBHRSN010000005.1"/>
</dbReference>
<comment type="caution">
    <text evidence="2">The sequence shown here is derived from an EMBL/GenBank/DDBJ whole genome shotgun (WGS) entry which is preliminary data.</text>
</comment>
<keyword evidence="1" id="KW-1133">Transmembrane helix</keyword>
<reference evidence="2 3" key="1">
    <citation type="submission" date="2018-11" db="EMBL/GenBank/DDBJ databases">
        <authorList>
            <person name="Ye M.-Q."/>
            <person name="Du Z.-J."/>
        </authorList>
    </citation>
    <scope>NUCLEOTIDE SEQUENCE [LARGE SCALE GENOMIC DNA]</scope>
    <source>
        <strain evidence="2 3">U0105</strain>
    </source>
</reference>
<keyword evidence="1" id="KW-0472">Membrane</keyword>
<dbReference type="Proteomes" id="UP000275281">
    <property type="component" value="Unassembled WGS sequence"/>
</dbReference>
<dbReference type="SUPFAM" id="SSF158544">
    <property type="entry name" value="GspK insert domain-like"/>
    <property type="match status" value="1"/>
</dbReference>